<evidence type="ECO:0000313" key="2">
    <source>
        <dbReference type="EnsemblPlants" id="Zm00001eb278330_P001"/>
    </source>
</evidence>
<proteinExistence type="predicted"/>
<keyword evidence="3" id="KW-1185">Reference proteome</keyword>
<organism evidence="2 3">
    <name type="scientific">Zea mays</name>
    <name type="common">Maize</name>
    <dbReference type="NCBI Taxonomy" id="4577"/>
    <lineage>
        <taxon>Eukaryota</taxon>
        <taxon>Viridiplantae</taxon>
        <taxon>Streptophyta</taxon>
        <taxon>Embryophyta</taxon>
        <taxon>Tracheophyta</taxon>
        <taxon>Spermatophyta</taxon>
        <taxon>Magnoliopsida</taxon>
        <taxon>Liliopsida</taxon>
        <taxon>Poales</taxon>
        <taxon>Poaceae</taxon>
        <taxon>PACMAD clade</taxon>
        <taxon>Panicoideae</taxon>
        <taxon>Andropogonodae</taxon>
        <taxon>Andropogoneae</taxon>
        <taxon>Tripsacinae</taxon>
        <taxon>Zea</taxon>
    </lineage>
</organism>
<feature type="region of interest" description="Disordered" evidence="1">
    <location>
        <begin position="104"/>
        <end position="133"/>
    </location>
</feature>
<dbReference type="PANTHER" id="PTHR31558">
    <property type="entry name" value="CW14 PROTEIN"/>
    <property type="match status" value="1"/>
</dbReference>
<sequence>MFLPDIDFGENDTHLVFDEWFKPDSLVEIPAPSRFGHVLSLVLYFRVSECYDKEVSEHFKESMMRFFEDETEKVKGFTSESTVSYRDRLKIMAGLVNRTTSSWALRRGSSSRRTTRSQSSRGPSTASTRERTTLRWTLTSTGSATLLGRGWIRSGHASRTASSIWG</sequence>
<evidence type="ECO:0000256" key="1">
    <source>
        <dbReference type="SAM" id="MobiDB-lite"/>
    </source>
</evidence>
<accession>A0A804PWF8</accession>
<dbReference type="AlphaFoldDB" id="A0A804PWF8"/>
<reference evidence="2" key="2">
    <citation type="submission" date="2019-07" db="EMBL/GenBank/DDBJ databases">
        <authorList>
            <person name="Seetharam A."/>
            <person name="Woodhouse M."/>
            <person name="Cannon E."/>
        </authorList>
    </citation>
    <scope>NUCLEOTIDE SEQUENCE [LARGE SCALE GENOMIC DNA]</scope>
    <source>
        <strain evidence="2">cv. B73</strain>
    </source>
</reference>
<dbReference type="PANTHER" id="PTHR31558:SF33">
    <property type="entry name" value="PROTEIN ENHANCED DISEASE RESISTANCE 2 C-TERMINAL DOMAIN-CONTAINING PROTEIN"/>
    <property type="match status" value="1"/>
</dbReference>
<dbReference type="InParanoid" id="A0A804PWF8"/>
<dbReference type="EnsemblPlants" id="Zm00001eb278330_T001">
    <property type="protein sequence ID" value="Zm00001eb278330_P001"/>
    <property type="gene ID" value="Zm00001eb278330"/>
</dbReference>
<protein>
    <submittedName>
        <fullName evidence="2">Uncharacterized protein</fullName>
    </submittedName>
</protein>
<reference evidence="3" key="1">
    <citation type="journal article" date="2009" name="Science">
        <title>The B73 maize genome: complexity, diversity, and dynamics.</title>
        <authorList>
            <person name="Schnable P.S."/>
            <person name="Ware D."/>
            <person name="Fulton R.S."/>
            <person name="Stein J.C."/>
            <person name="Wei F."/>
            <person name="Pasternak S."/>
            <person name="Liang C."/>
            <person name="Zhang J."/>
            <person name="Fulton L."/>
            <person name="Graves T.A."/>
            <person name="Minx P."/>
            <person name="Reily A.D."/>
            <person name="Courtney L."/>
            <person name="Kruchowski S.S."/>
            <person name="Tomlinson C."/>
            <person name="Strong C."/>
            <person name="Delehaunty K."/>
            <person name="Fronick C."/>
            <person name="Courtney B."/>
            <person name="Rock S.M."/>
            <person name="Belter E."/>
            <person name="Du F."/>
            <person name="Kim K."/>
            <person name="Abbott R.M."/>
            <person name="Cotton M."/>
            <person name="Levy A."/>
            <person name="Marchetto P."/>
            <person name="Ochoa K."/>
            <person name="Jackson S.M."/>
            <person name="Gillam B."/>
            <person name="Chen W."/>
            <person name="Yan L."/>
            <person name="Higginbotham J."/>
            <person name="Cardenas M."/>
            <person name="Waligorski J."/>
            <person name="Applebaum E."/>
            <person name="Phelps L."/>
            <person name="Falcone J."/>
            <person name="Kanchi K."/>
            <person name="Thane T."/>
            <person name="Scimone A."/>
            <person name="Thane N."/>
            <person name="Henke J."/>
            <person name="Wang T."/>
            <person name="Ruppert J."/>
            <person name="Shah N."/>
            <person name="Rotter K."/>
            <person name="Hodges J."/>
            <person name="Ingenthron E."/>
            <person name="Cordes M."/>
            <person name="Kohlberg S."/>
            <person name="Sgro J."/>
            <person name="Delgado B."/>
            <person name="Mead K."/>
            <person name="Chinwalla A."/>
            <person name="Leonard S."/>
            <person name="Crouse K."/>
            <person name="Collura K."/>
            <person name="Kudrna D."/>
            <person name="Currie J."/>
            <person name="He R."/>
            <person name="Angelova A."/>
            <person name="Rajasekar S."/>
            <person name="Mueller T."/>
            <person name="Lomeli R."/>
            <person name="Scara G."/>
            <person name="Ko A."/>
            <person name="Delaney K."/>
            <person name="Wissotski M."/>
            <person name="Lopez G."/>
            <person name="Campos D."/>
            <person name="Braidotti M."/>
            <person name="Ashley E."/>
            <person name="Golser W."/>
            <person name="Kim H."/>
            <person name="Lee S."/>
            <person name="Lin J."/>
            <person name="Dujmic Z."/>
            <person name="Kim W."/>
            <person name="Talag J."/>
            <person name="Zuccolo A."/>
            <person name="Fan C."/>
            <person name="Sebastian A."/>
            <person name="Kramer M."/>
            <person name="Spiegel L."/>
            <person name="Nascimento L."/>
            <person name="Zutavern T."/>
            <person name="Miller B."/>
            <person name="Ambroise C."/>
            <person name="Muller S."/>
            <person name="Spooner W."/>
            <person name="Narechania A."/>
            <person name="Ren L."/>
            <person name="Wei S."/>
            <person name="Kumari S."/>
            <person name="Faga B."/>
            <person name="Levy M.J."/>
            <person name="McMahan L."/>
            <person name="Van Buren P."/>
            <person name="Vaughn M.W."/>
            <person name="Ying K."/>
            <person name="Yeh C.-T."/>
            <person name="Emrich S.J."/>
            <person name="Jia Y."/>
            <person name="Kalyanaraman A."/>
            <person name="Hsia A.-P."/>
            <person name="Barbazuk W.B."/>
            <person name="Baucom R.S."/>
            <person name="Brutnell T.P."/>
            <person name="Carpita N.C."/>
            <person name="Chaparro C."/>
            <person name="Chia J.-M."/>
            <person name="Deragon J.-M."/>
            <person name="Estill J.C."/>
            <person name="Fu Y."/>
            <person name="Jeddeloh J.A."/>
            <person name="Han Y."/>
            <person name="Lee H."/>
            <person name="Li P."/>
            <person name="Lisch D.R."/>
            <person name="Liu S."/>
            <person name="Liu Z."/>
            <person name="Nagel D.H."/>
            <person name="McCann M.C."/>
            <person name="SanMiguel P."/>
            <person name="Myers A.M."/>
            <person name="Nettleton D."/>
            <person name="Nguyen J."/>
            <person name="Penning B.W."/>
            <person name="Ponnala L."/>
            <person name="Schneider K.L."/>
            <person name="Schwartz D.C."/>
            <person name="Sharma A."/>
            <person name="Soderlund C."/>
            <person name="Springer N.M."/>
            <person name="Sun Q."/>
            <person name="Wang H."/>
            <person name="Waterman M."/>
            <person name="Westerman R."/>
            <person name="Wolfgruber T.K."/>
            <person name="Yang L."/>
            <person name="Yu Y."/>
            <person name="Zhang L."/>
            <person name="Zhou S."/>
            <person name="Zhu Q."/>
            <person name="Bennetzen J.L."/>
            <person name="Dawe R.K."/>
            <person name="Jiang J."/>
            <person name="Jiang N."/>
            <person name="Presting G.G."/>
            <person name="Wessler S.R."/>
            <person name="Aluru S."/>
            <person name="Martienssen R.A."/>
            <person name="Clifton S.W."/>
            <person name="McCombie W.R."/>
            <person name="Wing R.A."/>
            <person name="Wilson R.K."/>
        </authorList>
    </citation>
    <scope>NUCLEOTIDE SEQUENCE [LARGE SCALE GENOMIC DNA]</scope>
    <source>
        <strain evidence="3">cv. B73</strain>
    </source>
</reference>
<name>A0A804PWF8_MAIZE</name>
<dbReference type="Gramene" id="Zm00001eb278330_T001">
    <property type="protein sequence ID" value="Zm00001eb278330_P001"/>
    <property type="gene ID" value="Zm00001eb278330"/>
</dbReference>
<reference evidence="2" key="3">
    <citation type="submission" date="2021-05" db="UniProtKB">
        <authorList>
            <consortium name="EnsemblPlants"/>
        </authorList>
    </citation>
    <scope>IDENTIFICATION</scope>
    <source>
        <strain evidence="2">cv. B73</strain>
    </source>
</reference>
<dbReference type="Proteomes" id="UP000007305">
    <property type="component" value="Chromosome 6"/>
</dbReference>
<evidence type="ECO:0000313" key="3">
    <source>
        <dbReference type="Proteomes" id="UP000007305"/>
    </source>
</evidence>